<dbReference type="InterPro" id="IPR013321">
    <property type="entry name" value="Arc_rbn_hlx_hlx"/>
</dbReference>
<dbReference type="AlphaFoldDB" id="A1VX70"/>
<organism evidence="1 2">
    <name type="scientific">Polaromonas naphthalenivorans (strain CJ2)</name>
    <dbReference type="NCBI Taxonomy" id="365044"/>
    <lineage>
        <taxon>Bacteria</taxon>
        <taxon>Pseudomonadati</taxon>
        <taxon>Pseudomonadota</taxon>
        <taxon>Betaproteobacteria</taxon>
        <taxon>Burkholderiales</taxon>
        <taxon>Comamonadaceae</taxon>
        <taxon>Polaromonas</taxon>
    </lineage>
</organism>
<dbReference type="KEGG" id="pna:Pnap_5000"/>
<evidence type="ECO:0000313" key="1">
    <source>
        <dbReference type="EMBL" id="ABM40248.1"/>
    </source>
</evidence>
<reference evidence="2" key="1">
    <citation type="journal article" date="2009" name="Environ. Microbiol.">
        <title>The genome of Polaromonas naphthalenivorans strain CJ2, isolated from coal tar-contaminated sediment, reveals physiological and metabolic versatility and evolution through extensive horizontal gene transfer.</title>
        <authorList>
            <person name="Yagi J.M."/>
            <person name="Sims D."/>
            <person name="Brettin T."/>
            <person name="Bruce D."/>
            <person name="Madsen E.L."/>
        </authorList>
    </citation>
    <scope>NUCLEOTIDE SEQUENCE [LARGE SCALE GENOMIC DNA]</scope>
    <source>
        <strain evidence="2">CJ2</strain>
        <plasmid evidence="2">Plasmid pPNAP07</plasmid>
    </source>
</reference>
<dbReference type="EMBL" id="CP000536">
    <property type="protein sequence ID" value="ABM40248.1"/>
    <property type="molecule type" value="Genomic_DNA"/>
</dbReference>
<proteinExistence type="predicted"/>
<keyword evidence="1" id="KW-0614">Plasmid</keyword>
<accession>A1VX70</accession>
<dbReference type="Proteomes" id="UP000000644">
    <property type="component" value="Plasmid pPNAP07"/>
</dbReference>
<dbReference type="Gene3D" id="1.10.1220.10">
    <property type="entry name" value="Met repressor-like"/>
    <property type="match status" value="1"/>
</dbReference>
<geneLocation type="plasmid" evidence="1 2">
    <name>pPNAP07</name>
</geneLocation>
<name>A1VX70_POLNA</name>
<protein>
    <submittedName>
        <fullName evidence="1">Uncharacterized protein</fullName>
    </submittedName>
</protein>
<keyword evidence="2" id="KW-1185">Reference proteome</keyword>
<dbReference type="GO" id="GO:0006355">
    <property type="term" value="P:regulation of DNA-templated transcription"/>
    <property type="evidence" value="ECO:0007669"/>
    <property type="project" value="InterPro"/>
</dbReference>
<dbReference type="OrthoDB" id="6008408at2"/>
<gene>
    <name evidence="1" type="ordered locus">Pnap_5000</name>
</gene>
<sequence>MARRPPVRAKRATTARKMAERFNCSIRTVMRAIALPREEYLASHTVNRSKPWEALGMSRATWYRKGKPLDAPANPKLEEVA</sequence>
<dbReference type="HOGENOM" id="CLU_2586052_0_0_4"/>
<evidence type="ECO:0000313" key="2">
    <source>
        <dbReference type="Proteomes" id="UP000000644"/>
    </source>
</evidence>